<dbReference type="AlphaFoldDB" id="A0A069D4B7"/>
<comment type="caution">
    <text evidence="2">The sequence shown here is derived from an EMBL/GenBank/DDBJ whole genome shotgun (WGS) entry which is preliminary data.</text>
</comment>
<feature type="transmembrane region" description="Helical" evidence="1">
    <location>
        <begin position="143"/>
        <end position="163"/>
    </location>
</feature>
<keyword evidence="1" id="KW-0472">Membrane</keyword>
<feature type="transmembrane region" description="Helical" evidence="1">
    <location>
        <begin position="118"/>
        <end position="137"/>
    </location>
</feature>
<evidence type="ECO:0000313" key="3">
    <source>
        <dbReference type="Proteomes" id="UP000027601"/>
    </source>
</evidence>
<gene>
    <name evidence="2" type="ORF">JCM15093_2404</name>
</gene>
<keyword evidence="1" id="KW-1133">Transmembrane helix</keyword>
<protein>
    <submittedName>
        <fullName evidence="2">Uncharacterized protein</fullName>
    </submittedName>
</protein>
<accession>A0A069D4B7</accession>
<evidence type="ECO:0000256" key="1">
    <source>
        <dbReference type="SAM" id="Phobius"/>
    </source>
</evidence>
<name>A0A069D4B7_9BACE</name>
<keyword evidence="3" id="KW-1185">Reference proteome</keyword>
<keyword evidence="1" id="KW-0812">Transmembrane</keyword>
<reference evidence="2 3" key="1">
    <citation type="journal article" date="2015" name="Microbes Environ.">
        <title>Distribution and evolution of nitrogen fixation genes in the phylum bacteroidetes.</title>
        <authorList>
            <person name="Inoue J."/>
            <person name="Oshima K."/>
            <person name="Suda W."/>
            <person name="Sakamoto M."/>
            <person name="Iino T."/>
            <person name="Noda S."/>
            <person name="Hongoh Y."/>
            <person name="Hattori M."/>
            <person name="Ohkuma M."/>
        </authorList>
    </citation>
    <scope>NUCLEOTIDE SEQUENCE [LARGE SCALE GENOMIC DNA]</scope>
    <source>
        <strain evidence="2 3">JCM 15093</strain>
    </source>
</reference>
<evidence type="ECO:0000313" key="2">
    <source>
        <dbReference type="EMBL" id="GAK37180.1"/>
    </source>
</evidence>
<dbReference type="Proteomes" id="UP000027601">
    <property type="component" value="Unassembled WGS sequence"/>
</dbReference>
<dbReference type="EMBL" id="BAJS01000015">
    <property type="protein sequence ID" value="GAK37180.1"/>
    <property type="molecule type" value="Genomic_DNA"/>
</dbReference>
<sequence length="252" mass="29414">MNSVQLSSNQIQRIESFLRRKGIEVTNMESFTFMTRYDLSTSIKCKPQFRNLAGPGVFTFRLKSGALRAFKLYPYRLRYSYLIQYLIEKKIPFINYVSQEKRDMDLCYIEFPGFSMRLAYFTLLALILTFSSIFLFLHQPLSVAIFGVAYLLLGVCLLYHGVLKQHSLVFDAHNLILRNYFQKKVIPYHELKKVNFGGRNHYKNVHPFFMEILDVQNNYHVFFLGNVNKKNMISAVECLKAHGIDATSEAII</sequence>
<organism evidence="2 3">
    <name type="scientific">Bacteroides graminisolvens DSM 19988 = JCM 15093</name>
    <dbReference type="NCBI Taxonomy" id="1121097"/>
    <lineage>
        <taxon>Bacteria</taxon>
        <taxon>Pseudomonadati</taxon>
        <taxon>Bacteroidota</taxon>
        <taxon>Bacteroidia</taxon>
        <taxon>Bacteroidales</taxon>
        <taxon>Bacteroidaceae</taxon>
        <taxon>Bacteroides</taxon>
    </lineage>
</organism>
<proteinExistence type="predicted"/>
<dbReference type="eggNOG" id="ENOG5030MWE">
    <property type="taxonomic scope" value="Bacteria"/>
</dbReference>